<sequence>MNELKDAANDAEYTRLLVGKWRSDELSETAEWHHVTIFNADGTWLGFGAGEDHGESEPFFSSGTWFVQDSRVHTEVEKSPMLPTLEGMDLSYLTLSVSAKEWVWKNSAGQTITSRRVDAP</sequence>
<dbReference type="Proteomes" id="UP000014803">
    <property type="component" value="Chromosome"/>
</dbReference>
<protein>
    <recommendedName>
        <fullName evidence="3">Lipocalin-like domain-containing protein</fullName>
    </recommendedName>
</protein>
<reference evidence="1 2" key="1">
    <citation type="journal article" date="2013" name="Sci. Rep.">
        <title>Extraordinary expansion of a Sorangium cellulosum genome from an alkaline milieu.</title>
        <authorList>
            <person name="Han K."/>
            <person name="Li Z.F."/>
            <person name="Peng R."/>
            <person name="Zhu L.P."/>
            <person name="Zhou T."/>
            <person name="Wang L.G."/>
            <person name="Li S.G."/>
            <person name="Zhang X.B."/>
            <person name="Hu W."/>
            <person name="Wu Z.H."/>
            <person name="Qin N."/>
            <person name="Li Y.Z."/>
        </authorList>
    </citation>
    <scope>NUCLEOTIDE SEQUENCE [LARGE SCALE GENOMIC DNA]</scope>
    <source>
        <strain evidence="1 2">So0157-2</strain>
    </source>
</reference>
<gene>
    <name evidence="1" type="ORF">SCE1572_03920</name>
</gene>
<organism evidence="1 2">
    <name type="scientific">Sorangium cellulosum So0157-2</name>
    <dbReference type="NCBI Taxonomy" id="1254432"/>
    <lineage>
        <taxon>Bacteria</taxon>
        <taxon>Pseudomonadati</taxon>
        <taxon>Myxococcota</taxon>
        <taxon>Polyangia</taxon>
        <taxon>Polyangiales</taxon>
        <taxon>Polyangiaceae</taxon>
        <taxon>Sorangium</taxon>
    </lineage>
</organism>
<evidence type="ECO:0008006" key="3">
    <source>
        <dbReference type="Google" id="ProtNLM"/>
    </source>
</evidence>
<evidence type="ECO:0000313" key="2">
    <source>
        <dbReference type="Proteomes" id="UP000014803"/>
    </source>
</evidence>
<dbReference type="KEGG" id="scu:SCE1572_03920"/>
<dbReference type="HOGENOM" id="CLU_2048211_0_0_7"/>
<dbReference type="PATRIC" id="fig|1254432.3.peg.864"/>
<dbReference type="RefSeq" id="WP_020732780.1">
    <property type="nucleotide sequence ID" value="NC_021658.1"/>
</dbReference>
<accession>S4XMR7</accession>
<evidence type="ECO:0000313" key="1">
    <source>
        <dbReference type="EMBL" id="AGP33716.1"/>
    </source>
</evidence>
<dbReference type="AlphaFoldDB" id="S4XMR7"/>
<dbReference type="OrthoDB" id="5534904at2"/>
<name>S4XMR7_SORCE</name>
<dbReference type="EMBL" id="CP003969">
    <property type="protein sequence ID" value="AGP33716.1"/>
    <property type="molecule type" value="Genomic_DNA"/>
</dbReference>
<proteinExistence type="predicted"/>